<accession>A0A9W6CUV2</accession>
<dbReference type="EMBL" id="BSDP01000001">
    <property type="protein sequence ID" value="GLI28888.1"/>
    <property type="molecule type" value="Genomic_DNA"/>
</dbReference>
<name>A0A9W6CUV2_9MICO</name>
<dbReference type="Proteomes" id="UP001144396">
    <property type="component" value="Unassembled WGS sequence"/>
</dbReference>
<evidence type="ECO:0000313" key="1">
    <source>
        <dbReference type="EMBL" id="GLI28888.1"/>
    </source>
</evidence>
<sequence length="366" mass="38987">MAAAHGDRALVAARASAQALAEPLGSPREVVERLCCLQSQDLPAAKWALGARAGGCLEADVDRALDDGSVVRTWTMRGTLHLVCAEDVRWLLGLTAERMRRASARRREQLGLTARDTALAADASVAALSGGRSLDRAGLLAAWNRAGIDTTGQRGYHLISLLAIDGLLVQGPVDGRAQGFVLLDEWAPAQRELDGDEALAELVRRYLRGHAPATERDLAWWAGLPVGMVRRGIAAAGDTVEHLAEDRLDLAETPPTAPAGLPTLLLPAFDEYYLGYAERDAIAAPDTFTRIVPGGNGVFRPVIVASGRVAGTWRARRTRGRAVVELDAFRALSGRERAGLEASARLWGRFTGIDAELAPDGSADGE</sequence>
<comment type="caution">
    <text evidence="1">The sequence shown here is derived from an EMBL/GenBank/DDBJ whole genome shotgun (WGS) entry which is preliminary data.</text>
</comment>
<proteinExistence type="predicted"/>
<reference evidence="1" key="1">
    <citation type="submission" date="2022-12" db="EMBL/GenBank/DDBJ databases">
        <title>Reference genome sequencing for broad-spectrum identification of bacterial and archaeal isolates by mass spectrometry.</title>
        <authorList>
            <person name="Sekiguchi Y."/>
            <person name="Tourlousse D.M."/>
        </authorList>
    </citation>
    <scope>NUCLEOTIDE SEQUENCE</scope>
    <source>
        <strain evidence="1">14</strain>
    </source>
</reference>
<dbReference type="PANTHER" id="PTHR38479:SF2">
    <property type="entry name" value="WINGED HELIX DNA-BINDING DOMAIN-CONTAINING PROTEIN"/>
    <property type="match status" value="1"/>
</dbReference>
<dbReference type="Pfam" id="PF06224">
    <property type="entry name" value="AlkZ-like"/>
    <property type="match status" value="1"/>
</dbReference>
<dbReference type="RefSeq" id="WP_281886640.1">
    <property type="nucleotide sequence ID" value="NZ_BSDP01000001.1"/>
</dbReference>
<dbReference type="InterPro" id="IPR009351">
    <property type="entry name" value="AlkZ-like"/>
</dbReference>
<gene>
    <name evidence="1" type="ORF">ARHIZOSPH14_31300</name>
</gene>
<evidence type="ECO:0000313" key="2">
    <source>
        <dbReference type="Proteomes" id="UP001144396"/>
    </source>
</evidence>
<dbReference type="PANTHER" id="PTHR38479">
    <property type="entry name" value="LMO0824 PROTEIN"/>
    <property type="match status" value="1"/>
</dbReference>
<organism evidence="1 2">
    <name type="scientific">Agromyces rhizosphaerae</name>
    <dbReference type="NCBI Taxonomy" id="88374"/>
    <lineage>
        <taxon>Bacteria</taxon>
        <taxon>Bacillati</taxon>
        <taxon>Actinomycetota</taxon>
        <taxon>Actinomycetes</taxon>
        <taxon>Micrococcales</taxon>
        <taxon>Microbacteriaceae</taxon>
        <taxon>Agromyces</taxon>
    </lineage>
</organism>
<dbReference type="AlphaFoldDB" id="A0A9W6CUV2"/>
<evidence type="ECO:0008006" key="3">
    <source>
        <dbReference type="Google" id="ProtNLM"/>
    </source>
</evidence>
<keyword evidence="2" id="KW-1185">Reference proteome</keyword>
<protein>
    <recommendedName>
        <fullName evidence="3">Winged helix DNA-binding domain-containing protein</fullName>
    </recommendedName>
</protein>